<proteinExistence type="predicted"/>
<organism evidence="1 2">
    <name type="scientific">Caerostris extrusa</name>
    <name type="common">Bark spider</name>
    <name type="synonym">Caerostris bankana</name>
    <dbReference type="NCBI Taxonomy" id="172846"/>
    <lineage>
        <taxon>Eukaryota</taxon>
        <taxon>Metazoa</taxon>
        <taxon>Ecdysozoa</taxon>
        <taxon>Arthropoda</taxon>
        <taxon>Chelicerata</taxon>
        <taxon>Arachnida</taxon>
        <taxon>Araneae</taxon>
        <taxon>Araneomorphae</taxon>
        <taxon>Entelegynae</taxon>
        <taxon>Araneoidea</taxon>
        <taxon>Araneidae</taxon>
        <taxon>Caerostris</taxon>
    </lineage>
</organism>
<keyword evidence="2" id="KW-1185">Reference proteome</keyword>
<evidence type="ECO:0000313" key="1">
    <source>
        <dbReference type="EMBL" id="GIY62039.1"/>
    </source>
</evidence>
<dbReference type="Proteomes" id="UP001054945">
    <property type="component" value="Unassembled WGS sequence"/>
</dbReference>
<name>A0AAV4UWH0_CAEEX</name>
<dbReference type="EMBL" id="BPLR01013567">
    <property type="protein sequence ID" value="GIY62039.1"/>
    <property type="molecule type" value="Genomic_DNA"/>
</dbReference>
<sequence>MKDVLGNVSKAANVNDTDLTNIIEDCQTFATVRVSAQKSTEEAIAEIRKIFYNFKVVKIIQDVGKREEISLDLSSNFSDAAEKKRNNQSLDLSEIPHLTLATENFTMSIPRPTISPVHQGKTDDNMFSEYYQRGNCTKYSQGQVFENPEFKVKRSYLNPEDLRFDERMPKKKQVYSSSTEKDFLGNENATFCVKVVNY</sequence>
<gene>
    <name evidence="1" type="primary">AVEN_219343_1</name>
    <name evidence="1" type="ORF">CEXT_776391</name>
</gene>
<dbReference type="AlphaFoldDB" id="A0AAV4UWH0"/>
<evidence type="ECO:0000313" key="2">
    <source>
        <dbReference type="Proteomes" id="UP001054945"/>
    </source>
</evidence>
<reference evidence="1 2" key="1">
    <citation type="submission" date="2021-06" db="EMBL/GenBank/DDBJ databases">
        <title>Caerostris extrusa draft genome.</title>
        <authorList>
            <person name="Kono N."/>
            <person name="Arakawa K."/>
        </authorList>
    </citation>
    <scope>NUCLEOTIDE SEQUENCE [LARGE SCALE GENOMIC DNA]</scope>
</reference>
<protein>
    <submittedName>
        <fullName evidence="1">Uncharacterized protein</fullName>
    </submittedName>
</protein>
<accession>A0AAV4UWH0</accession>
<comment type="caution">
    <text evidence="1">The sequence shown here is derived from an EMBL/GenBank/DDBJ whole genome shotgun (WGS) entry which is preliminary data.</text>
</comment>